<sequence length="181" mass="21037">MSQIIPTPEVQNNHIEELEIDFDQYIRERRQDCKSWNEAITGTLSNRIAQCENAIKKIDKEIDFCDERASSIGLDRVSPPDYQSWLLENYEQLLTILYALKAWFFQFQDDYEALHHALSNRDVTTAEEIMRDLQEPSEFGLPTGEESQSEPEEDSEMEDESEEDESEDESESGSEDDPEQS</sequence>
<accession>A0ABQ7IAF1</accession>
<dbReference type="RefSeq" id="XP_038806061.1">
    <property type="nucleotide sequence ID" value="XM_038957598.1"/>
</dbReference>
<dbReference type="EMBL" id="RCSX01000032">
    <property type="protein sequence ID" value="KAF7917949.1"/>
    <property type="molecule type" value="Genomic_DNA"/>
</dbReference>
<evidence type="ECO:0000256" key="1">
    <source>
        <dbReference type="SAM" id="MobiDB-lite"/>
    </source>
</evidence>
<name>A0ABQ7IAF1_9HELO</name>
<feature type="compositionally biased region" description="Acidic residues" evidence="1">
    <location>
        <begin position="147"/>
        <end position="181"/>
    </location>
</feature>
<dbReference type="GeneID" id="62236748"/>
<dbReference type="Proteomes" id="UP000783213">
    <property type="component" value="Unassembled WGS sequence"/>
</dbReference>
<comment type="caution">
    <text evidence="2">The sequence shown here is derived from an EMBL/GenBank/DDBJ whole genome shotgun (WGS) entry which is preliminary data.</text>
</comment>
<protein>
    <submittedName>
        <fullName evidence="2">Uncharacterized protein</fullName>
    </submittedName>
</protein>
<reference evidence="2 3" key="1">
    <citation type="journal article" date="2020" name="Genome Biol. Evol.">
        <title>Comparative genomics of Sclerotiniaceae.</title>
        <authorList>
            <person name="Valero Jimenez C.A."/>
            <person name="Steentjes M."/>
            <person name="Scholten O.E."/>
            <person name="Van Kan J.A.L."/>
        </authorList>
    </citation>
    <scope>NUCLEOTIDE SEQUENCE [LARGE SCALE GENOMIC DNA]</scope>
    <source>
        <strain evidence="2 3">B1</strain>
    </source>
</reference>
<evidence type="ECO:0000313" key="3">
    <source>
        <dbReference type="Proteomes" id="UP000783213"/>
    </source>
</evidence>
<keyword evidence="3" id="KW-1185">Reference proteome</keyword>
<feature type="region of interest" description="Disordered" evidence="1">
    <location>
        <begin position="132"/>
        <end position="181"/>
    </location>
</feature>
<organism evidence="2 3">
    <name type="scientific">Botrytis deweyae</name>
    <dbReference type="NCBI Taxonomy" id="2478750"/>
    <lineage>
        <taxon>Eukaryota</taxon>
        <taxon>Fungi</taxon>
        <taxon>Dikarya</taxon>
        <taxon>Ascomycota</taxon>
        <taxon>Pezizomycotina</taxon>
        <taxon>Leotiomycetes</taxon>
        <taxon>Helotiales</taxon>
        <taxon>Sclerotiniaceae</taxon>
        <taxon>Botrytis</taxon>
    </lineage>
</organism>
<evidence type="ECO:0000313" key="2">
    <source>
        <dbReference type="EMBL" id="KAF7917949.1"/>
    </source>
</evidence>
<gene>
    <name evidence="2" type="ORF">EAE98_009977</name>
</gene>
<proteinExistence type="predicted"/>